<feature type="domain" description="HAT C-terminal dimerisation" evidence="1">
    <location>
        <begin position="70"/>
        <end position="138"/>
    </location>
</feature>
<protein>
    <submittedName>
        <fullName evidence="2">HAT family C-terminal dimerization region</fullName>
    </submittedName>
</protein>
<dbReference type="InterPro" id="IPR008906">
    <property type="entry name" value="HATC_C_dom"/>
</dbReference>
<dbReference type="GO" id="GO:0046983">
    <property type="term" value="F:protein dimerization activity"/>
    <property type="evidence" value="ECO:0007669"/>
    <property type="project" value="InterPro"/>
</dbReference>
<dbReference type="AlphaFoldDB" id="A0A8S9TRG1"/>
<dbReference type="InterPro" id="IPR012337">
    <property type="entry name" value="RNaseH-like_sf"/>
</dbReference>
<name>A0A8S9TRG1_PHYIN</name>
<dbReference type="SUPFAM" id="SSF53098">
    <property type="entry name" value="Ribonuclease H-like"/>
    <property type="match status" value="1"/>
</dbReference>
<evidence type="ECO:0000313" key="3">
    <source>
        <dbReference type="Proteomes" id="UP000704712"/>
    </source>
</evidence>
<sequence length="325" mass="36528">MILALVLHPAHKQAGKKLLDKTPLTSVGSLCRVGVYYFRRFNLGKDTSRLYEDLHKWIVDEEDTLLSLAEFSSIHSYWKCMRSEMPGSKLPDLAIGILSIAVNTATCERYFSELALIHTAKRNKMSPEKARKLALVRKKVREFDAERDASQSNKATRLIDPTERTRLRDRDDRFECCEPEEDAGVESVVGPDTAFEYWRSVLCEIEGDDDPPITREGSAPDYAGSLQLADVTSTAEETNFATVLEAIKVQSSASIPDPDRRPFPNHNDRLFPQEKELLGLRGQKVTLVELSKTPDSPPIQPGMFKPLSFGTSQVRSHFDVSGKSR</sequence>
<dbReference type="Pfam" id="PF05699">
    <property type="entry name" value="Dimer_Tnp_hAT"/>
    <property type="match status" value="1"/>
</dbReference>
<accession>A0A8S9TRG1</accession>
<reference evidence="2" key="1">
    <citation type="submission" date="2020-03" db="EMBL/GenBank/DDBJ databases">
        <title>Hybrid Assembly of Korean Phytophthora infestans isolates.</title>
        <authorList>
            <person name="Prokchorchik M."/>
            <person name="Lee Y."/>
            <person name="Seo J."/>
            <person name="Cho J.-H."/>
            <person name="Park Y.-E."/>
            <person name="Jang D.-C."/>
            <person name="Im J.-S."/>
            <person name="Choi J.-G."/>
            <person name="Park H.-J."/>
            <person name="Lee G.-B."/>
            <person name="Lee Y.-G."/>
            <person name="Hong S.-Y."/>
            <person name="Cho K."/>
            <person name="Sohn K.H."/>
        </authorList>
    </citation>
    <scope>NUCLEOTIDE SEQUENCE</scope>
    <source>
        <strain evidence="2">KR_2_A2</strain>
    </source>
</reference>
<dbReference type="Proteomes" id="UP000704712">
    <property type="component" value="Unassembled WGS sequence"/>
</dbReference>
<evidence type="ECO:0000259" key="1">
    <source>
        <dbReference type="Pfam" id="PF05699"/>
    </source>
</evidence>
<evidence type="ECO:0000313" key="2">
    <source>
        <dbReference type="EMBL" id="KAF4129527.1"/>
    </source>
</evidence>
<proteinExistence type="predicted"/>
<organism evidence="2 3">
    <name type="scientific">Phytophthora infestans</name>
    <name type="common">Potato late blight agent</name>
    <name type="synonym">Botrytis infestans</name>
    <dbReference type="NCBI Taxonomy" id="4787"/>
    <lineage>
        <taxon>Eukaryota</taxon>
        <taxon>Sar</taxon>
        <taxon>Stramenopiles</taxon>
        <taxon>Oomycota</taxon>
        <taxon>Peronosporomycetes</taxon>
        <taxon>Peronosporales</taxon>
        <taxon>Peronosporaceae</taxon>
        <taxon>Phytophthora</taxon>
    </lineage>
</organism>
<dbReference type="EMBL" id="JAACNO010002944">
    <property type="protein sequence ID" value="KAF4129527.1"/>
    <property type="molecule type" value="Genomic_DNA"/>
</dbReference>
<comment type="caution">
    <text evidence="2">The sequence shown here is derived from an EMBL/GenBank/DDBJ whole genome shotgun (WGS) entry which is preliminary data.</text>
</comment>
<gene>
    <name evidence="2" type="ORF">GN958_ATG21263</name>
</gene>